<feature type="domain" description="N-acetyltransferase" evidence="1">
    <location>
        <begin position="18"/>
        <end position="189"/>
    </location>
</feature>
<keyword evidence="2" id="KW-0808">Transferase</keyword>
<evidence type="ECO:0000313" key="2">
    <source>
        <dbReference type="EMBL" id="PFG19399.1"/>
    </source>
</evidence>
<dbReference type="InterPro" id="IPR016181">
    <property type="entry name" value="Acyl_CoA_acyltransferase"/>
</dbReference>
<sequence length="195" mass="21638">MLPDDVFAAKPMLIGQRVVLRPFEAADIEAMGPILADPEVLRLTGSVTTSRELEEARPELGDRVREWYETRADQADRLDLAIIDREAGACVGEVVLNDVRAAEEACNLRILIGPAGRGRGLGTEAVRLIVDHAFATTSMNRISLDVLASNPRARRAYERVGFIQEGVLVDDVIFDGEREDSVLMALLRRDWQRGR</sequence>
<dbReference type="PANTHER" id="PTHR43610:SF1">
    <property type="entry name" value="N-ACETYLTRANSFERASE DOMAIN-CONTAINING PROTEIN"/>
    <property type="match status" value="1"/>
</dbReference>
<comment type="caution">
    <text evidence="2">The sequence shown here is derived from an EMBL/GenBank/DDBJ whole genome shotgun (WGS) entry which is preliminary data.</text>
</comment>
<dbReference type="OrthoDB" id="9814648at2"/>
<dbReference type="PANTHER" id="PTHR43610">
    <property type="entry name" value="BLL6696 PROTEIN"/>
    <property type="match status" value="1"/>
</dbReference>
<dbReference type="EMBL" id="PDJD01000001">
    <property type="protein sequence ID" value="PFG19399.1"/>
    <property type="molecule type" value="Genomic_DNA"/>
</dbReference>
<accession>A0A2A9D0M9</accession>
<dbReference type="PROSITE" id="PS51186">
    <property type="entry name" value="GNAT"/>
    <property type="match status" value="1"/>
</dbReference>
<name>A0A2A9D0M9_9MICO</name>
<protein>
    <submittedName>
        <fullName evidence="2">RimJ/RimL family protein N-acetyltransferase</fullName>
    </submittedName>
</protein>
<dbReference type="InterPro" id="IPR000182">
    <property type="entry name" value="GNAT_dom"/>
</dbReference>
<dbReference type="Proteomes" id="UP000224915">
    <property type="component" value="Unassembled WGS sequence"/>
</dbReference>
<dbReference type="Pfam" id="PF13302">
    <property type="entry name" value="Acetyltransf_3"/>
    <property type="match status" value="1"/>
</dbReference>
<dbReference type="AlphaFoldDB" id="A0A2A9D0M9"/>
<organism evidence="2 3">
    <name type="scientific">Serinibacter salmoneus</name>
    <dbReference type="NCBI Taxonomy" id="556530"/>
    <lineage>
        <taxon>Bacteria</taxon>
        <taxon>Bacillati</taxon>
        <taxon>Actinomycetota</taxon>
        <taxon>Actinomycetes</taxon>
        <taxon>Micrococcales</taxon>
        <taxon>Beutenbergiaceae</taxon>
        <taxon>Serinibacter</taxon>
    </lineage>
</organism>
<keyword evidence="3" id="KW-1185">Reference proteome</keyword>
<gene>
    <name evidence="2" type="ORF">ATL40_0959</name>
</gene>
<evidence type="ECO:0000259" key="1">
    <source>
        <dbReference type="PROSITE" id="PS51186"/>
    </source>
</evidence>
<reference evidence="2 3" key="1">
    <citation type="submission" date="2017-10" db="EMBL/GenBank/DDBJ databases">
        <title>Sequencing the genomes of 1000 actinobacteria strains.</title>
        <authorList>
            <person name="Klenk H.-P."/>
        </authorList>
    </citation>
    <scope>NUCLEOTIDE SEQUENCE [LARGE SCALE GENOMIC DNA]</scope>
    <source>
        <strain evidence="2 3">DSM 21801</strain>
    </source>
</reference>
<evidence type="ECO:0000313" key="3">
    <source>
        <dbReference type="Proteomes" id="UP000224915"/>
    </source>
</evidence>
<dbReference type="SUPFAM" id="SSF55729">
    <property type="entry name" value="Acyl-CoA N-acyltransferases (Nat)"/>
    <property type="match status" value="1"/>
</dbReference>
<dbReference type="GO" id="GO:0016747">
    <property type="term" value="F:acyltransferase activity, transferring groups other than amino-acyl groups"/>
    <property type="evidence" value="ECO:0007669"/>
    <property type="project" value="InterPro"/>
</dbReference>
<proteinExistence type="predicted"/>
<dbReference type="RefSeq" id="WP_098468526.1">
    <property type="nucleotide sequence ID" value="NZ_PDJD01000001.1"/>
</dbReference>
<dbReference type="Gene3D" id="3.40.630.30">
    <property type="match status" value="1"/>
</dbReference>